<organism evidence="1 2">
    <name type="scientific">Rhizophagus clarus</name>
    <dbReference type="NCBI Taxonomy" id="94130"/>
    <lineage>
        <taxon>Eukaryota</taxon>
        <taxon>Fungi</taxon>
        <taxon>Fungi incertae sedis</taxon>
        <taxon>Mucoromycota</taxon>
        <taxon>Glomeromycotina</taxon>
        <taxon>Glomeromycetes</taxon>
        <taxon>Glomerales</taxon>
        <taxon>Glomeraceae</taxon>
        <taxon>Rhizophagus</taxon>
    </lineage>
</organism>
<dbReference type="InterPro" id="IPR011990">
    <property type="entry name" value="TPR-like_helical_dom_sf"/>
</dbReference>
<name>A0A2Z6RC72_9GLOM</name>
<evidence type="ECO:0000313" key="1">
    <source>
        <dbReference type="EMBL" id="GBB95179.1"/>
    </source>
</evidence>
<evidence type="ECO:0000313" key="2">
    <source>
        <dbReference type="Proteomes" id="UP000247702"/>
    </source>
</evidence>
<dbReference type="EMBL" id="BEXD01001658">
    <property type="protein sequence ID" value="GBB95179.1"/>
    <property type="molecule type" value="Genomic_DNA"/>
</dbReference>
<dbReference type="Proteomes" id="UP000247702">
    <property type="component" value="Unassembled WGS sequence"/>
</dbReference>
<dbReference type="AlphaFoldDB" id="A0A2Z6RC72"/>
<gene>
    <name evidence="1" type="ORF">RclHR1_24900002</name>
</gene>
<accession>A0A2Z6RC72</accession>
<protein>
    <submittedName>
        <fullName evidence="1">Uncharacterized protein</fullName>
    </submittedName>
</protein>
<keyword evidence="2" id="KW-1185">Reference proteome</keyword>
<dbReference type="PROSITE" id="PS50293">
    <property type="entry name" value="TPR_REGION"/>
    <property type="match status" value="1"/>
</dbReference>
<proteinExistence type="predicted"/>
<comment type="caution">
    <text evidence="1">The sequence shown here is derived from an EMBL/GenBank/DDBJ whole genome shotgun (WGS) entry which is preliminary data.</text>
</comment>
<sequence>MGLGMGFRIGMGMGFGIGMGWDWDGMGLPSHLNGRQVAGLPDLECCQPSWTNRTWEMLPAFLDEPDLGMLPAFLDEPDLGILLDSGLEIKIYKERALADFTAASEKRQKSSIYARRAEIYKILRQYDNALNDLDTALKINKV</sequence>
<reference evidence="1 2" key="1">
    <citation type="submission" date="2017-11" db="EMBL/GenBank/DDBJ databases">
        <title>The genome of Rhizophagus clarus HR1 reveals common genetic basis of auxotrophy among arbuscular mycorrhizal fungi.</title>
        <authorList>
            <person name="Kobayashi Y."/>
        </authorList>
    </citation>
    <scope>NUCLEOTIDE SEQUENCE [LARGE SCALE GENOMIC DNA]</scope>
    <source>
        <strain evidence="1 2">HR1</strain>
    </source>
</reference>
<dbReference type="SUPFAM" id="SSF48452">
    <property type="entry name" value="TPR-like"/>
    <property type="match status" value="1"/>
</dbReference>
<dbReference type="Gene3D" id="1.25.40.10">
    <property type="entry name" value="Tetratricopeptide repeat domain"/>
    <property type="match status" value="1"/>
</dbReference>